<keyword evidence="3" id="KW-1185">Reference proteome</keyword>
<dbReference type="OrthoDB" id="696117at2759"/>
<feature type="compositionally biased region" description="Basic residues" evidence="1">
    <location>
        <begin position="228"/>
        <end position="238"/>
    </location>
</feature>
<feature type="compositionally biased region" description="Basic and acidic residues" evidence="1">
    <location>
        <begin position="148"/>
        <end position="170"/>
    </location>
</feature>
<sequence length="238" mass="27257">MKTVSGSVISSNPISLSKAASFLSEFVSVKENGASQAASAFLRRTSTAFNELIQFHEQLEIEISTKKEKRRFFEELENGKVMGIDENVRKGVKTVDEKSSRGNNVARFKEKEENVVYSKSSRDLGNAESVNFIENGGSGKKKKKKKKEMSELKVEVEEKKVREAGERSSELEVGNGKKKKKHGEMSEVREEMREREEVGKEKNKERKKRKKVEDESTISLDNSEERHSRKKKKRRHDD</sequence>
<dbReference type="PANTHER" id="PTHR48227:SF1">
    <property type="entry name" value="DNA LIGASE 1-LIKE"/>
    <property type="match status" value="1"/>
</dbReference>
<dbReference type="AlphaFoldDB" id="A0A2G5D5J2"/>
<evidence type="ECO:0000256" key="1">
    <source>
        <dbReference type="SAM" id="MobiDB-lite"/>
    </source>
</evidence>
<evidence type="ECO:0000313" key="3">
    <source>
        <dbReference type="Proteomes" id="UP000230069"/>
    </source>
</evidence>
<proteinExistence type="predicted"/>
<organism evidence="2 3">
    <name type="scientific">Aquilegia coerulea</name>
    <name type="common">Rocky mountain columbine</name>
    <dbReference type="NCBI Taxonomy" id="218851"/>
    <lineage>
        <taxon>Eukaryota</taxon>
        <taxon>Viridiplantae</taxon>
        <taxon>Streptophyta</taxon>
        <taxon>Embryophyta</taxon>
        <taxon>Tracheophyta</taxon>
        <taxon>Spermatophyta</taxon>
        <taxon>Magnoliopsida</taxon>
        <taxon>Ranunculales</taxon>
        <taxon>Ranunculaceae</taxon>
        <taxon>Thalictroideae</taxon>
        <taxon>Aquilegia</taxon>
    </lineage>
</organism>
<dbReference type="Proteomes" id="UP000230069">
    <property type="component" value="Unassembled WGS sequence"/>
</dbReference>
<reference evidence="2 3" key="1">
    <citation type="submission" date="2017-09" db="EMBL/GenBank/DDBJ databases">
        <title>WGS assembly of Aquilegia coerulea Goldsmith.</title>
        <authorList>
            <person name="Hodges S."/>
            <person name="Kramer E."/>
            <person name="Nordborg M."/>
            <person name="Tomkins J."/>
            <person name="Borevitz J."/>
            <person name="Derieg N."/>
            <person name="Yan J."/>
            <person name="Mihaltcheva S."/>
            <person name="Hayes R.D."/>
            <person name="Rokhsar D."/>
        </authorList>
    </citation>
    <scope>NUCLEOTIDE SEQUENCE [LARGE SCALE GENOMIC DNA]</scope>
    <source>
        <strain evidence="3">cv. Goldsmith</strain>
    </source>
</reference>
<accession>A0A2G5D5J2</accession>
<evidence type="ECO:0000313" key="2">
    <source>
        <dbReference type="EMBL" id="PIA38775.1"/>
    </source>
</evidence>
<feature type="region of interest" description="Disordered" evidence="1">
    <location>
        <begin position="130"/>
        <end position="238"/>
    </location>
</feature>
<dbReference type="InParanoid" id="A0A2G5D5J2"/>
<feature type="compositionally biased region" description="Basic and acidic residues" evidence="1">
    <location>
        <begin position="183"/>
        <end position="204"/>
    </location>
</feature>
<protein>
    <submittedName>
        <fullName evidence="2">Uncharacterized protein</fullName>
    </submittedName>
</protein>
<dbReference type="PANTHER" id="PTHR48227">
    <property type="entry name" value="DNA TOPOISOMERASE 1-LIKE"/>
    <property type="match status" value="1"/>
</dbReference>
<dbReference type="EMBL" id="KZ305044">
    <property type="protein sequence ID" value="PIA38775.1"/>
    <property type="molecule type" value="Genomic_DNA"/>
</dbReference>
<dbReference type="STRING" id="218851.A0A2G5D5J2"/>
<name>A0A2G5D5J2_AQUCA</name>
<gene>
    <name evidence="2" type="ORF">AQUCO_02700167v1</name>
</gene>